<dbReference type="OrthoDB" id="9814826at2"/>
<evidence type="ECO:0000259" key="1">
    <source>
        <dbReference type="PROSITE" id="PS51384"/>
    </source>
</evidence>
<dbReference type="RefSeq" id="WP_137252960.1">
    <property type="nucleotide sequence ID" value="NZ_JBHSPQ010000004.1"/>
</dbReference>
<organism evidence="2 3">
    <name type="scientific">Kribbella jiaozuonensis</name>
    <dbReference type="NCBI Taxonomy" id="2575441"/>
    <lineage>
        <taxon>Bacteria</taxon>
        <taxon>Bacillati</taxon>
        <taxon>Actinomycetota</taxon>
        <taxon>Actinomycetes</taxon>
        <taxon>Propionibacteriales</taxon>
        <taxon>Kribbellaceae</taxon>
        <taxon>Kribbella</taxon>
    </lineage>
</organism>
<dbReference type="Proteomes" id="UP000305836">
    <property type="component" value="Unassembled WGS sequence"/>
</dbReference>
<dbReference type="SUPFAM" id="SSF63380">
    <property type="entry name" value="Riboflavin synthase domain-like"/>
    <property type="match status" value="1"/>
</dbReference>
<proteinExistence type="predicted"/>
<dbReference type="Gene3D" id="3.40.50.80">
    <property type="entry name" value="Nucleotide-binding domain of ferredoxin-NADP reductase (FNR) module"/>
    <property type="match status" value="1"/>
</dbReference>
<evidence type="ECO:0000313" key="3">
    <source>
        <dbReference type="Proteomes" id="UP000305836"/>
    </source>
</evidence>
<feature type="domain" description="FAD-binding FR-type" evidence="1">
    <location>
        <begin position="20"/>
        <end position="145"/>
    </location>
</feature>
<dbReference type="Pfam" id="PF04954">
    <property type="entry name" value="SIP"/>
    <property type="match status" value="1"/>
</dbReference>
<evidence type="ECO:0000313" key="2">
    <source>
        <dbReference type="EMBL" id="TKK82264.1"/>
    </source>
</evidence>
<dbReference type="PANTHER" id="PTHR30157">
    <property type="entry name" value="FERRIC REDUCTASE, NADPH-DEPENDENT"/>
    <property type="match status" value="1"/>
</dbReference>
<dbReference type="InterPro" id="IPR013113">
    <property type="entry name" value="SIP_FAD-bd"/>
</dbReference>
<dbReference type="InterPro" id="IPR039374">
    <property type="entry name" value="SIP_fam"/>
</dbReference>
<comment type="caution">
    <text evidence="2">The sequence shown here is derived from an EMBL/GenBank/DDBJ whole genome shotgun (WGS) entry which is preliminary data.</text>
</comment>
<dbReference type="InterPro" id="IPR017927">
    <property type="entry name" value="FAD-bd_FR_type"/>
</dbReference>
<accession>A0A4U3M364</accession>
<dbReference type="PROSITE" id="PS51384">
    <property type="entry name" value="FAD_FR"/>
    <property type="match status" value="1"/>
</dbReference>
<dbReference type="GO" id="GO:0016491">
    <property type="term" value="F:oxidoreductase activity"/>
    <property type="evidence" value="ECO:0007669"/>
    <property type="project" value="InterPro"/>
</dbReference>
<dbReference type="Gene3D" id="2.40.30.10">
    <property type="entry name" value="Translation factors"/>
    <property type="match status" value="1"/>
</dbReference>
<protein>
    <submittedName>
        <fullName evidence="2">Siderophore-interacting protein</fullName>
    </submittedName>
</protein>
<dbReference type="CDD" id="cd06193">
    <property type="entry name" value="siderophore_interacting"/>
    <property type="match status" value="1"/>
</dbReference>
<sequence>MRGTTIRGEIRRLTRSGDSRVICPVRVEAIEQLTPRFSRVIMQGDGLAAYRTIRPADAFKLVIPPDGIGSVRMPKISPAGAPVWSEDRPTPLTRGFTVRTFDPDTRRLAFDVALHGDGPAINWLTHTRPGETAVLLGMRREFHAGDVDHHLLIGDSTSLPAIASIVESLDVPSTVYLQSETPAERALVKGDVQWIHSPPVIGPDSALEQAVRAFRRPPGRLQAWCAAEAGVVRAIRPYLVNELGVHRDDLHTVAYWIAGETSERGDAVRMQAFAKASEKGLDVTDPAVLQSLEFS</sequence>
<dbReference type="PANTHER" id="PTHR30157:SF0">
    <property type="entry name" value="NADPH-DEPENDENT FERRIC-CHELATE REDUCTASE"/>
    <property type="match status" value="1"/>
</dbReference>
<dbReference type="Pfam" id="PF08021">
    <property type="entry name" value="FAD_binding_9"/>
    <property type="match status" value="1"/>
</dbReference>
<dbReference type="InterPro" id="IPR007037">
    <property type="entry name" value="SIP_rossman_dom"/>
</dbReference>
<dbReference type="InterPro" id="IPR039261">
    <property type="entry name" value="FNR_nucleotide-bd"/>
</dbReference>
<reference evidence="2 3" key="1">
    <citation type="submission" date="2019-04" db="EMBL/GenBank/DDBJ databases">
        <title>Kribbella sp. NEAU-THZ 27 nov., a novel actinomycete isolated from soil.</title>
        <authorList>
            <person name="Duan L."/>
        </authorList>
    </citation>
    <scope>NUCLEOTIDE SEQUENCE [LARGE SCALE GENOMIC DNA]</scope>
    <source>
        <strain evidence="3">NEAU-THZ27</strain>
    </source>
</reference>
<dbReference type="EMBL" id="SZPZ01000001">
    <property type="protein sequence ID" value="TKK82264.1"/>
    <property type="molecule type" value="Genomic_DNA"/>
</dbReference>
<dbReference type="InterPro" id="IPR017938">
    <property type="entry name" value="Riboflavin_synthase-like_b-brl"/>
</dbReference>
<keyword evidence="3" id="KW-1185">Reference proteome</keyword>
<name>A0A4U3M364_9ACTN</name>
<gene>
    <name evidence="2" type="ORF">FDA38_05515</name>
</gene>
<dbReference type="AlphaFoldDB" id="A0A4U3M364"/>